<name>A0ABT4SSF2_9ACTN</name>
<evidence type="ECO:0000313" key="2">
    <source>
        <dbReference type="EMBL" id="MDA0640194.1"/>
    </source>
</evidence>
<sequence length="67" mass="7373">MALSERERRILEEIEDALERDDPKLARRVSGVASGTGRLRRLLLSGWFMVAVIVVTVALLVLAVALA</sequence>
<organism evidence="2 3">
    <name type="scientific">Nonomuraea ferruginea</name>
    <dbReference type="NCBI Taxonomy" id="46174"/>
    <lineage>
        <taxon>Bacteria</taxon>
        <taxon>Bacillati</taxon>
        <taxon>Actinomycetota</taxon>
        <taxon>Actinomycetes</taxon>
        <taxon>Streptosporangiales</taxon>
        <taxon>Streptosporangiaceae</taxon>
        <taxon>Nonomuraea</taxon>
    </lineage>
</organism>
<dbReference type="RefSeq" id="WP_148033993.1">
    <property type="nucleotide sequence ID" value="NZ_BAABFD010000003.1"/>
</dbReference>
<feature type="transmembrane region" description="Helical" evidence="1">
    <location>
        <begin position="42"/>
        <end position="66"/>
    </location>
</feature>
<dbReference type="InterPro" id="IPR021401">
    <property type="entry name" value="DUF3040"/>
</dbReference>
<comment type="caution">
    <text evidence="2">The sequence shown here is derived from an EMBL/GenBank/DDBJ whole genome shotgun (WGS) entry which is preliminary data.</text>
</comment>
<reference evidence="2 3" key="1">
    <citation type="submission" date="2022-11" db="EMBL/GenBank/DDBJ databases">
        <title>Nonomuraea corallina sp. nov., a new species of the genus Nonomuraea isolated from sea side sediment in Thai sea.</title>
        <authorList>
            <person name="Ngamcharungchit C."/>
            <person name="Matsumoto A."/>
            <person name="Suriyachadkun C."/>
            <person name="Panbangred W."/>
            <person name="Inahashi Y."/>
            <person name="Intra B."/>
        </authorList>
    </citation>
    <scope>NUCLEOTIDE SEQUENCE [LARGE SCALE GENOMIC DNA]</scope>
    <source>
        <strain evidence="2 3">DSM 43553</strain>
    </source>
</reference>
<dbReference type="EMBL" id="JAPNUD010000010">
    <property type="protein sequence ID" value="MDA0640194.1"/>
    <property type="molecule type" value="Genomic_DNA"/>
</dbReference>
<protein>
    <submittedName>
        <fullName evidence="2">DUF3040 domain-containing protein</fullName>
    </submittedName>
</protein>
<dbReference type="Pfam" id="PF11239">
    <property type="entry name" value="DUF3040"/>
    <property type="match status" value="1"/>
</dbReference>
<keyword evidence="1" id="KW-0812">Transmembrane</keyword>
<accession>A0ABT4SSF2</accession>
<gene>
    <name evidence="2" type="ORF">OUY24_06150</name>
</gene>
<evidence type="ECO:0000256" key="1">
    <source>
        <dbReference type="SAM" id="Phobius"/>
    </source>
</evidence>
<keyword evidence="3" id="KW-1185">Reference proteome</keyword>
<keyword evidence="1" id="KW-0472">Membrane</keyword>
<evidence type="ECO:0000313" key="3">
    <source>
        <dbReference type="Proteomes" id="UP001212498"/>
    </source>
</evidence>
<proteinExistence type="predicted"/>
<keyword evidence="1" id="KW-1133">Transmembrane helix</keyword>
<dbReference type="Proteomes" id="UP001212498">
    <property type="component" value="Unassembled WGS sequence"/>
</dbReference>